<evidence type="ECO:0000313" key="2">
    <source>
        <dbReference type="EMBL" id="TKJ36923.1"/>
    </source>
</evidence>
<dbReference type="EMBL" id="NJBN01000014">
    <property type="protein sequence ID" value="TKJ36923.1"/>
    <property type="molecule type" value="Genomic_DNA"/>
</dbReference>
<evidence type="ECO:0000313" key="3">
    <source>
        <dbReference type="Proteomes" id="UP000319619"/>
    </source>
</evidence>
<dbReference type="SUPFAM" id="SSF55729">
    <property type="entry name" value="Acyl-CoA N-acyltransferases (Nat)"/>
    <property type="match status" value="1"/>
</dbReference>
<dbReference type="AlphaFoldDB" id="A0A532UPT1"/>
<dbReference type="GO" id="GO:0016747">
    <property type="term" value="F:acyltransferase activity, transferring groups other than amino-acyl groups"/>
    <property type="evidence" value="ECO:0007669"/>
    <property type="project" value="InterPro"/>
</dbReference>
<dbReference type="Pfam" id="PF00583">
    <property type="entry name" value="Acetyltransf_1"/>
    <property type="match status" value="1"/>
</dbReference>
<dbReference type="PROSITE" id="PS51186">
    <property type="entry name" value="GNAT"/>
    <property type="match status" value="1"/>
</dbReference>
<dbReference type="Proteomes" id="UP000319619">
    <property type="component" value="Unassembled WGS sequence"/>
</dbReference>
<comment type="caution">
    <text evidence="2">The sequence shown here is derived from an EMBL/GenBank/DDBJ whole genome shotgun (WGS) entry which is preliminary data.</text>
</comment>
<name>A0A532UPT1_UNCL8</name>
<gene>
    <name evidence="2" type="ORF">CEE37_14510</name>
</gene>
<dbReference type="InterPro" id="IPR016181">
    <property type="entry name" value="Acyl_CoA_acyltransferase"/>
</dbReference>
<accession>A0A532UPT1</accession>
<dbReference type="InterPro" id="IPR000182">
    <property type="entry name" value="GNAT_dom"/>
</dbReference>
<protein>
    <recommendedName>
        <fullName evidence="1">N-acetyltransferase domain-containing protein</fullName>
    </recommendedName>
</protein>
<dbReference type="CDD" id="cd04301">
    <property type="entry name" value="NAT_SF"/>
    <property type="match status" value="1"/>
</dbReference>
<sequence length="158" mass="18439">MLMKIRKAEDKDRAVLTSLHVAQDIEVFKESTEVFRGWKLSTLSSKVLDITLVAEDEENEEVRGYIWAVALRIFDYRIGIIFDLFVDPTIRHKGVGRGLLKETLDELHDLGVHRIWANVESKNERTRILLEHMGFERSEEKMIYQLVDADAKHEWGTE</sequence>
<reference evidence="2 3" key="1">
    <citation type="submission" date="2017-06" db="EMBL/GenBank/DDBJ databases">
        <title>Novel microbial phyla capable of carbon fixation and sulfur reduction in deep-sea sediments.</title>
        <authorList>
            <person name="Huang J."/>
            <person name="Baker B."/>
            <person name="Wang Y."/>
        </authorList>
    </citation>
    <scope>NUCLEOTIDE SEQUENCE [LARGE SCALE GENOMIC DNA]</scope>
    <source>
        <strain evidence="2">B3_LCP</strain>
    </source>
</reference>
<evidence type="ECO:0000259" key="1">
    <source>
        <dbReference type="PROSITE" id="PS51186"/>
    </source>
</evidence>
<dbReference type="Gene3D" id="3.40.630.30">
    <property type="match status" value="1"/>
</dbReference>
<feature type="domain" description="N-acetyltransferase" evidence="1">
    <location>
        <begin position="3"/>
        <end position="156"/>
    </location>
</feature>
<proteinExistence type="predicted"/>
<organism evidence="2 3">
    <name type="scientific">candidate division LCP-89 bacterium B3_LCP</name>
    <dbReference type="NCBI Taxonomy" id="2012998"/>
    <lineage>
        <taxon>Bacteria</taxon>
        <taxon>Pseudomonadati</taxon>
        <taxon>Bacteria division LCP-89</taxon>
    </lineage>
</organism>